<feature type="transmembrane region" description="Helical" evidence="3">
    <location>
        <begin position="58"/>
        <end position="83"/>
    </location>
</feature>
<gene>
    <name evidence="6" type="ORF">B0I35DRAFT_408230</name>
</gene>
<name>A0A8K0STD3_9HYPO</name>
<dbReference type="SMART" id="SM00184">
    <property type="entry name" value="RING"/>
    <property type="match status" value="1"/>
</dbReference>
<keyword evidence="7" id="KW-1185">Reference proteome</keyword>
<dbReference type="FunFam" id="3.30.40.10:FF:000539">
    <property type="entry name" value="Ring finger domain protein"/>
    <property type="match status" value="1"/>
</dbReference>
<feature type="compositionally biased region" description="Low complexity" evidence="2">
    <location>
        <begin position="186"/>
        <end position="207"/>
    </location>
</feature>
<dbReference type="PROSITE" id="PS50089">
    <property type="entry name" value="ZF_RING_2"/>
    <property type="match status" value="1"/>
</dbReference>
<keyword evidence="4" id="KW-0732">Signal</keyword>
<dbReference type="InterPro" id="IPR051826">
    <property type="entry name" value="E3_ubiquitin-ligase_domain"/>
</dbReference>
<keyword evidence="1" id="KW-0863">Zinc-finger</keyword>
<keyword evidence="1" id="KW-0862">Zinc</keyword>
<dbReference type="OrthoDB" id="8062037at2759"/>
<dbReference type="GO" id="GO:0061630">
    <property type="term" value="F:ubiquitin protein ligase activity"/>
    <property type="evidence" value="ECO:0007669"/>
    <property type="project" value="TreeGrafter"/>
</dbReference>
<evidence type="ECO:0000256" key="3">
    <source>
        <dbReference type="SAM" id="Phobius"/>
    </source>
</evidence>
<feature type="signal peptide" evidence="4">
    <location>
        <begin position="1"/>
        <end position="27"/>
    </location>
</feature>
<dbReference type="Proteomes" id="UP000813444">
    <property type="component" value="Unassembled WGS sequence"/>
</dbReference>
<reference evidence="6" key="1">
    <citation type="journal article" date="2021" name="Nat. Commun.">
        <title>Genetic determinants of endophytism in the Arabidopsis root mycobiome.</title>
        <authorList>
            <person name="Mesny F."/>
            <person name="Miyauchi S."/>
            <person name="Thiergart T."/>
            <person name="Pickel B."/>
            <person name="Atanasova L."/>
            <person name="Karlsson M."/>
            <person name="Huettel B."/>
            <person name="Barry K.W."/>
            <person name="Haridas S."/>
            <person name="Chen C."/>
            <person name="Bauer D."/>
            <person name="Andreopoulos W."/>
            <person name="Pangilinan J."/>
            <person name="LaButti K."/>
            <person name="Riley R."/>
            <person name="Lipzen A."/>
            <person name="Clum A."/>
            <person name="Drula E."/>
            <person name="Henrissat B."/>
            <person name="Kohler A."/>
            <person name="Grigoriev I.V."/>
            <person name="Martin F.M."/>
            <person name="Hacquard S."/>
        </authorList>
    </citation>
    <scope>NUCLEOTIDE SEQUENCE</scope>
    <source>
        <strain evidence="6">MPI-CAGE-CH-0235</strain>
    </source>
</reference>
<feature type="chain" id="PRO_5035458148" description="RING-type domain-containing protein" evidence="4">
    <location>
        <begin position="28"/>
        <end position="456"/>
    </location>
</feature>
<feature type="region of interest" description="Disordered" evidence="2">
    <location>
        <begin position="359"/>
        <end position="456"/>
    </location>
</feature>
<sequence length="456" mass="49425">MSANYQTLGRVPRLAACLAMLVGIACAQSSVSNDPEPTQTSDNNDDQRGAGGATNSPILFFVALGFGVVFTNLWIIVGVKYCFRYNARNRARMLNENGEPIDLNNMPRPHRRRREKKLMSMDEVNEKFPLMKYKSWVLERAREGLPTAGGVSVPPSRANSIHDADGIVPVVAAEQPRPSQDDRQIPPANDASTTTDAAAAAPGATEAPAKDSEKTQPKPDQASADGQQTAGTSQQARPADLDRVRTDDDADEDDEHINAALPPELLTTPGDTCAICIDTLEDDDDVRGLTCGHAFHAGCVDPWLTSRRACCPLCKADYYTPKPRPQDAQATANAANDSNPDAAANVRMYGGFVLFRSEAQSNARSSRSRDTRSRRQTRQRTQTTVQPTPSTPQQGSNNTSSQQNDGGIMASVGRVFRFGRRRNEEERPAVEMTTPAQLEEGRPNQSTQPATTTAAA</sequence>
<evidence type="ECO:0000256" key="2">
    <source>
        <dbReference type="SAM" id="MobiDB-lite"/>
    </source>
</evidence>
<evidence type="ECO:0000256" key="1">
    <source>
        <dbReference type="PROSITE-ProRule" id="PRU00175"/>
    </source>
</evidence>
<organism evidence="6 7">
    <name type="scientific">Stachybotrys elegans</name>
    <dbReference type="NCBI Taxonomy" id="80388"/>
    <lineage>
        <taxon>Eukaryota</taxon>
        <taxon>Fungi</taxon>
        <taxon>Dikarya</taxon>
        <taxon>Ascomycota</taxon>
        <taxon>Pezizomycotina</taxon>
        <taxon>Sordariomycetes</taxon>
        <taxon>Hypocreomycetidae</taxon>
        <taxon>Hypocreales</taxon>
        <taxon>Stachybotryaceae</taxon>
        <taxon>Stachybotrys</taxon>
    </lineage>
</organism>
<comment type="caution">
    <text evidence="6">The sequence shown here is derived from an EMBL/GenBank/DDBJ whole genome shotgun (WGS) entry which is preliminary data.</text>
</comment>
<evidence type="ECO:0000313" key="6">
    <source>
        <dbReference type="EMBL" id="KAH7321255.1"/>
    </source>
</evidence>
<evidence type="ECO:0000256" key="4">
    <source>
        <dbReference type="SAM" id="SignalP"/>
    </source>
</evidence>
<protein>
    <recommendedName>
        <fullName evidence="5">RING-type domain-containing protein</fullName>
    </recommendedName>
</protein>
<dbReference type="PANTHER" id="PTHR22765">
    <property type="entry name" value="RING FINGER AND PROTEASE ASSOCIATED DOMAIN-CONTAINING"/>
    <property type="match status" value="1"/>
</dbReference>
<keyword evidence="1" id="KW-0479">Metal-binding</keyword>
<keyword evidence="3" id="KW-0812">Transmembrane</keyword>
<feature type="domain" description="RING-type" evidence="5">
    <location>
        <begin position="273"/>
        <end position="315"/>
    </location>
</feature>
<dbReference type="GO" id="GO:0006511">
    <property type="term" value="P:ubiquitin-dependent protein catabolic process"/>
    <property type="evidence" value="ECO:0007669"/>
    <property type="project" value="TreeGrafter"/>
</dbReference>
<dbReference type="InterPro" id="IPR013083">
    <property type="entry name" value="Znf_RING/FYVE/PHD"/>
</dbReference>
<proteinExistence type="predicted"/>
<dbReference type="InterPro" id="IPR001841">
    <property type="entry name" value="Znf_RING"/>
</dbReference>
<dbReference type="SUPFAM" id="SSF57850">
    <property type="entry name" value="RING/U-box"/>
    <property type="match status" value="1"/>
</dbReference>
<dbReference type="CDD" id="cd16473">
    <property type="entry name" value="RING-H2_RNF103"/>
    <property type="match status" value="1"/>
</dbReference>
<dbReference type="EMBL" id="JAGPNK010000005">
    <property type="protein sequence ID" value="KAH7321255.1"/>
    <property type="molecule type" value="Genomic_DNA"/>
</dbReference>
<evidence type="ECO:0000259" key="5">
    <source>
        <dbReference type="PROSITE" id="PS50089"/>
    </source>
</evidence>
<dbReference type="GO" id="GO:0008270">
    <property type="term" value="F:zinc ion binding"/>
    <property type="evidence" value="ECO:0007669"/>
    <property type="project" value="UniProtKB-KW"/>
</dbReference>
<accession>A0A8K0STD3</accession>
<dbReference type="Gene3D" id="3.30.40.10">
    <property type="entry name" value="Zinc/RING finger domain, C3HC4 (zinc finger)"/>
    <property type="match status" value="1"/>
</dbReference>
<dbReference type="Pfam" id="PF13639">
    <property type="entry name" value="zf-RING_2"/>
    <property type="match status" value="1"/>
</dbReference>
<dbReference type="PANTHER" id="PTHR22765:SF434">
    <property type="entry name" value="GB|AAD18119.1-RELATED"/>
    <property type="match status" value="1"/>
</dbReference>
<keyword evidence="3" id="KW-1133">Transmembrane helix</keyword>
<evidence type="ECO:0000313" key="7">
    <source>
        <dbReference type="Proteomes" id="UP000813444"/>
    </source>
</evidence>
<feature type="compositionally biased region" description="Basic and acidic residues" evidence="2">
    <location>
        <begin position="208"/>
        <end position="217"/>
    </location>
</feature>
<dbReference type="GO" id="GO:0005737">
    <property type="term" value="C:cytoplasm"/>
    <property type="evidence" value="ECO:0007669"/>
    <property type="project" value="TreeGrafter"/>
</dbReference>
<feature type="compositionally biased region" description="Low complexity" evidence="2">
    <location>
        <begin position="379"/>
        <end position="416"/>
    </location>
</feature>
<dbReference type="AlphaFoldDB" id="A0A8K0STD3"/>
<keyword evidence="3" id="KW-0472">Membrane</keyword>
<feature type="region of interest" description="Disordered" evidence="2">
    <location>
        <begin position="175"/>
        <end position="264"/>
    </location>
</feature>
<feature type="compositionally biased region" description="Polar residues" evidence="2">
    <location>
        <begin position="224"/>
        <end position="236"/>
    </location>
</feature>